<dbReference type="Proteomes" id="UP000663866">
    <property type="component" value="Unassembled WGS sequence"/>
</dbReference>
<organism evidence="3 4">
    <name type="scientific">Rotaria magnacalcarata</name>
    <dbReference type="NCBI Taxonomy" id="392030"/>
    <lineage>
        <taxon>Eukaryota</taxon>
        <taxon>Metazoa</taxon>
        <taxon>Spiralia</taxon>
        <taxon>Gnathifera</taxon>
        <taxon>Rotifera</taxon>
        <taxon>Eurotatoria</taxon>
        <taxon>Bdelloidea</taxon>
        <taxon>Philodinida</taxon>
        <taxon>Philodinidae</taxon>
        <taxon>Rotaria</taxon>
    </lineage>
</organism>
<feature type="region of interest" description="Disordered" evidence="1">
    <location>
        <begin position="24"/>
        <end position="43"/>
    </location>
</feature>
<gene>
    <name evidence="2" type="ORF">OVN521_LOCUS49197</name>
    <name evidence="3" type="ORF">OVN521_LOCUS51004</name>
</gene>
<dbReference type="EMBL" id="CAJOBG010106627">
    <property type="protein sequence ID" value="CAF4724354.1"/>
    <property type="molecule type" value="Genomic_DNA"/>
</dbReference>
<feature type="non-terminal residue" evidence="3">
    <location>
        <position position="79"/>
    </location>
</feature>
<keyword evidence="4" id="KW-1185">Reference proteome</keyword>
<comment type="caution">
    <text evidence="3">The sequence shown here is derived from an EMBL/GenBank/DDBJ whole genome shotgun (WGS) entry which is preliminary data.</text>
</comment>
<sequence length="79" mass="9020">MSQTSPDNNETYEKLFECHSPLVPVENSSVKPPRRIESPYSQFPPIQQEPVYANTQSLYDNIIYPEGSSSSKISNRNEK</sequence>
<protein>
    <submittedName>
        <fullName evidence="3">Uncharacterized protein</fullName>
    </submittedName>
</protein>
<evidence type="ECO:0000256" key="1">
    <source>
        <dbReference type="SAM" id="MobiDB-lite"/>
    </source>
</evidence>
<dbReference type="AlphaFoldDB" id="A0A821N0W5"/>
<evidence type="ECO:0000313" key="3">
    <source>
        <dbReference type="EMBL" id="CAF4776018.1"/>
    </source>
</evidence>
<evidence type="ECO:0000313" key="4">
    <source>
        <dbReference type="Proteomes" id="UP000663866"/>
    </source>
</evidence>
<evidence type="ECO:0000313" key="2">
    <source>
        <dbReference type="EMBL" id="CAF4724354.1"/>
    </source>
</evidence>
<accession>A0A821N0W5</accession>
<dbReference type="EMBL" id="CAJOBG010120459">
    <property type="protein sequence ID" value="CAF4776018.1"/>
    <property type="molecule type" value="Genomic_DNA"/>
</dbReference>
<proteinExistence type="predicted"/>
<reference evidence="3" key="1">
    <citation type="submission" date="2021-02" db="EMBL/GenBank/DDBJ databases">
        <authorList>
            <person name="Nowell W R."/>
        </authorList>
    </citation>
    <scope>NUCLEOTIDE SEQUENCE</scope>
</reference>
<name>A0A821N0W5_9BILA</name>